<dbReference type="InterPro" id="IPR036388">
    <property type="entry name" value="WH-like_DNA-bd_sf"/>
</dbReference>
<dbReference type="Gene3D" id="3.40.50.10490">
    <property type="entry name" value="Glucose-6-phosphate isomerase like protein, domain 1"/>
    <property type="match status" value="1"/>
</dbReference>
<dbReference type="InterPro" id="IPR035472">
    <property type="entry name" value="RpiR-like_SIS"/>
</dbReference>
<dbReference type="EMBL" id="JACBYG010000003">
    <property type="protein sequence ID" value="NYS48461.1"/>
    <property type="molecule type" value="Genomic_DNA"/>
</dbReference>
<evidence type="ECO:0000313" key="6">
    <source>
        <dbReference type="EMBL" id="NYS48461.1"/>
    </source>
</evidence>
<dbReference type="InterPro" id="IPR047640">
    <property type="entry name" value="RpiR-like"/>
</dbReference>
<dbReference type="PANTHER" id="PTHR30514:SF21">
    <property type="entry name" value="RPIR-FAMILY TRANSCRIPTIONAL REGULATOR"/>
    <property type="match status" value="1"/>
</dbReference>
<evidence type="ECO:0000259" key="4">
    <source>
        <dbReference type="PROSITE" id="PS51071"/>
    </source>
</evidence>
<evidence type="ECO:0000256" key="3">
    <source>
        <dbReference type="ARBA" id="ARBA00023163"/>
    </source>
</evidence>
<evidence type="ECO:0000256" key="1">
    <source>
        <dbReference type="ARBA" id="ARBA00023015"/>
    </source>
</evidence>
<sequence length="288" mass="33433">MVIQKELIPIIESNLDKMTATERDIAAYFLNNRKLEHVTTQFLCEELHVSKASLTRFSKKCGFSGFREFLYQYKEMSRGQEAMVYKAWTQNVLSDYEEMLRKNYSVLDESKLERIQNLIESSSKIYFYAKGSSALALKEMKVRFMRLGIMGEVMDEDDMILWNSLLVDESCLVIAASISGKTKSITQALRTAKKNGAKTVLMTTKNFDDYDFCDELLLLASAQNLAYGNRISPQFPILLMTDCLFSYFLDDKERRFYYDKTIIHKGTSKNSYLLTPYFKISRYSYLVV</sequence>
<reference evidence="6 7" key="1">
    <citation type="submission" date="2020-07" db="EMBL/GenBank/DDBJ databases">
        <title>MOT database genomes.</title>
        <authorList>
            <person name="Joseph S."/>
            <person name="Aduse-Opoku J."/>
            <person name="Hashim A."/>
            <person name="Wade W."/>
            <person name="Curtis M."/>
        </authorList>
    </citation>
    <scope>NUCLEOTIDE SEQUENCE [LARGE SCALE GENOMIC DNA]</scope>
    <source>
        <strain evidence="6 7">CCW311</strain>
    </source>
</reference>
<organism evidence="6 7">
    <name type="scientific">Streptococcus danieliae</name>
    <dbReference type="NCBI Taxonomy" id="747656"/>
    <lineage>
        <taxon>Bacteria</taxon>
        <taxon>Bacillati</taxon>
        <taxon>Bacillota</taxon>
        <taxon>Bacilli</taxon>
        <taxon>Lactobacillales</taxon>
        <taxon>Streptococcaceae</taxon>
        <taxon>Streptococcus</taxon>
    </lineage>
</organism>
<dbReference type="SUPFAM" id="SSF46689">
    <property type="entry name" value="Homeodomain-like"/>
    <property type="match status" value="1"/>
</dbReference>
<comment type="caution">
    <text evidence="6">The sequence shown here is derived from an EMBL/GenBank/DDBJ whole genome shotgun (WGS) entry which is preliminary data.</text>
</comment>
<dbReference type="Gene3D" id="1.10.10.10">
    <property type="entry name" value="Winged helix-like DNA-binding domain superfamily/Winged helix DNA-binding domain"/>
    <property type="match status" value="1"/>
</dbReference>
<evidence type="ECO:0000259" key="5">
    <source>
        <dbReference type="PROSITE" id="PS51464"/>
    </source>
</evidence>
<dbReference type="GO" id="GO:0003700">
    <property type="term" value="F:DNA-binding transcription factor activity"/>
    <property type="evidence" value="ECO:0007669"/>
    <property type="project" value="InterPro"/>
</dbReference>
<dbReference type="Pfam" id="PF01418">
    <property type="entry name" value="HTH_6"/>
    <property type="match status" value="1"/>
</dbReference>
<dbReference type="InterPro" id="IPR001347">
    <property type="entry name" value="SIS_dom"/>
</dbReference>
<feature type="domain" description="HTH rpiR-type" evidence="4">
    <location>
        <begin position="5"/>
        <end position="80"/>
    </location>
</feature>
<keyword evidence="2" id="KW-0238">DNA-binding</keyword>
<dbReference type="Pfam" id="PF01380">
    <property type="entry name" value="SIS"/>
    <property type="match status" value="1"/>
</dbReference>
<keyword evidence="3" id="KW-0804">Transcription</keyword>
<dbReference type="InterPro" id="IPR046348">
    <property type="entry name" value="SIS_dom_sf"/>
</dbReference>
<dbReference type="RefSeq" id="WP_179923176.1">
    <property type="nucleotide sequence ID" value="NZ_CP128228.1"/>
</dbReference>
<dbReference type="PANTHER" id="PTHR30514">
    <property type="entry name" value="GLUCOKINASE"/>
    <property type="match status" value="1"/>
</dbReference>
<evidence type="ECO:0000256" key="2">
    <source>
        <dbReference type="ARBA" id="ARBA00023125"/>
    </source>
</evidence>
<evidence type="ECO:0000313" key="7">
    <source>
        <dbReference type="Proteomes" id="UP000563349"/>
    </source>
</evidence>
<proteinExistence type="predicted"/>
<protein>
    <submittedName>
        <fullName evidence="6">MurR/RpiR family transcriptional regulator</fullName>
    </submittedName>
</protein>
<feature type="domain" description="SIS" evidence="5">
    <location>
        <begin position="115"/>
        <end position="254"/>
    </location>
</feature>
<accession>A0A7Z0LBY7</accession>
<name>A0A7Z0LBY7_9STRE</name>
<dbReference type="PROSITE" id="PS51464">
    <property type="entry name" value="SIS"/>
    <property type="match status" value="1"/>
</dbReference>
<dbReference type="Proteomes" id="UP000563349">
    <property type="component" value="Unassembled WGS sequence"/>
</dbReference>
<dbReference type="GO" id="GO:1901135">
    <property type="term" value="P:carbohydrate derivative metabolic process"/>
    <property type="evidence" value="ECO:0007669"/>
    <property type="project" value="InterPro"/>
</dbReference>
<dbReference type="InterPro" id="IPR000281">
    <property type="entry name" value="HTH_RpiR"/>
</dbReference>
<keyword evidence="1" id="KW-0805">Transcription regulation</keyword>
<dbReference type="CDD" id="cd05013">
    <property type="entry name" value="SIS_RpiR"/>
    <property type="match status" value="1"/>
</dbReference>
<dbReference type="AlphaFoldDB" id="A0A7Z0LBY7"/>
<dbReference type="GO" id="GO:0003677">
    <property type="term" value="F:DNA binding"/>
    <property type="evidence" value="ECO:0007669"/>
    <property type="project" value="UniProtKB-KW"/>
</dbReference>
<gene>
    <name evidence="6" type="ORF">HZY93_00410</name>
</gene>
<dbReference type="PROSITE" id="PS51071">
    <property type="entry name" value="HTH_RPIR"/>
    <property type="match status" value="1"/>
</dbReference>
<keyword evidence="7" id="KW-1185">Reference proteome</keyword>
<dbReference type="SUPFAM" id="SSF53697">
    <property type="entry name" value="SIS domain"/>
    <property type="match status" value="1"/>
</dbReference>
<dbReference type="InterPro" id="IPR009057">
    <property type="entry name" value="Homeodomain-like_sf"/>
</dbReference>
<dbReference type="GO" id="GO:0097367">
    <property type="term" value="F:carbohydrate derivative binding"/>
    <property type="evidence" value="ECO:0007669"/>
    <property type="project" value="InterPro"/>
</dbReference>